<keyword evidence="1" id="KW-0175">Coiled coil</keyword>
<gene>
    <name evidence="3" type="ORF">K491DRAFT_784486</name>
</gene>
<evidence type="ECO:0000256" key="1">
    <source>
        <dbReference type="SAM" id="Coils"/>
    </source>
</evidence>
<dbReference type="AlphaFoldDB" id="A0A6A6SLI0"/>
<name>A0A6A6SLI0_9PLEO</name>
<reference evidence="3" key="1">
    <citation type="journal article" date="2020" name="Stud. Mycol.">
        <title>101 Dothideomycetes genomes: a test case for predicting lifestyles and emergence of pathogens.</title>
        <authorList>
            <person name="Haridas S."/>
            <person name="Albert R."/>
            <person name="Binder M."/>
            <person name="Bloem J."/>
            <person name="Labutti K."/>
            <person name="Salamov A."/>
            <person name="Andreopoulos B."/>
            <person name="Baker S."/>
            <person name="Barry K."/>
            <person name="Bills G."/>
            <person name="Bluhm B."/>
            <person name="Cannon C."/>
            <person name="Castanera R."/>
            <person name="Culley D."/>
            <person name="Daum C."/>
            <person name="Ezra D."/>
            <person name="Gonzalez J."/>
            <person name="Henrissat B."/>
            <person name="Kuo A."/>
            <person name="Liang C."/>
            <person name="Lipzen A."/>
            <person name="Lutzoni F."/>
            <person name="Magnuson J."/>
            <person name="Mondo S."/>
            <person name="Nolan M."/>
            <person name="Ohm R."/>
            <person name="Pangilinan J."/>
            <person name="Park H.-J."/>
            <person name="Ramirez L."/>
            <person name="Alfaro M."/>
            <person name="Sun H."/>
            <person name="Tritt A."/>
            <person name="Yoshinaga Y."/>
            <person name="Zwiers L.-H."/>
            <person name="Turgeon B."/>
            <person name="Goodwin S."/>
            <person name="Spatafora J."/>
            <person name="Crous P."/>
            <person name="Grigoriev I."/>
        </authorList>
    </citation>
    <scope>NUCLEOTIDE SEQUENCE</scope>
    <source>
        <strain evidence="3">CBS 122681</strain>
    </source>
</reference>
<proteinExistence type="predicted"/>
<feature type="compositionally biased region" description="Basic and acidic residues" evidence="2">
    <location>
        <begin position="1"/>
        <end position="11"/>
    </location>
</feature>
<protein>
    <submittedName>
        <fullName evidence="3">Uncharacterized protein</fullName>
    </submittedName>
</protein>
<accession>A0A6A6SLI0</accession>
<keyword evidence="4" id="KW-1185">Reference proteome</keyword>
<sequence length="155" mass="17875">MAGDQKKRSADADVDSSPSKRIRTAVDELDTERAGWMMEKARMQGQLSRLQGERDVARQYLVQIKERDLEMSDDFGLHWPGLNKLDITNSIKKLKADKLELNNEMKALEFDFKWLVRDSKEKDEKIKNLYTALKGLHVALDSVGNIVNDKEFAEY</sequence>
<evidence type="ECO:0000256" key="2">
    <source>
        <dbReference type="SAM" id="MobiDB-lite"/>
    </source>
</evidence>
<evidence type="ECO:0000313" key="4">
    <source>
        <dbReference type="Proteomes" id="UP000799324"/>
    </source>
</evidence>
<organism evidence="3 4">
    <name type="scientific">Lophiostoma macrostomum CBS 122681</name>
    <dbReference type="NCBI Taxonomy" id="1314788"/>
    <lineage>
        <taxon>Eukaryota</taxon>
        <taxon>Fungi</taxon>
        <taxon>Dikarya</taxon>
        <taxon>Ascomycota</taxon>
        <taxon>Pezizomycotina</taxon>
        <taxon>Dothideomycetes</taxon>
        <taxon>Pleosporomycetidae</taxon>
        <taxon>Pleosporales</taxon>
        <taxon>Lophiostomataceae</taxon>
        <taxon>Lophiostoma</taxon>
    </lineage>
</organism>
<feature type="region of interest" description="Disordered" evidence="2">
    <location>
        <begin position="1"/>
        <end position="22"/>
    </location>
</feature>
<dbReference type="EMBL" id="MU004579">
    <property type="protein sequence ID" value="KAF2647841.1"/>
    <property type="molecule type" value="Genomic_DNA"/>
</dbReference>
<evidence type="ECO:0000313" key="3">
    <source>
        <dbReference type="EMBL" id="KAF2647841.1"/>
    </source>
</evidence>
<feature type="coiled-coil region" evidence="1">
    <location>
        <begin position="84"/>
        <end position="111"/>
    </location>
</feature>
<dbReference type="Proteomes" id="UP000799324">
    <property type="component" value="Unassembled WGS sequence"/>
</dbReference>